<dbReference type="SUPFAM" id="SSF52980">
    <property type="entry name" value="Restriction endonuclease-like"/>
    <property type="match status" value="1"/>
</dbReference>
<name>A0A0G1C601_9BACT</name>
<evidence type="ECO:0000256" key="5">
    <source>
        <dbReference type="ARBA" id="ARBA00023204"/>
    </source>
</evidence>
<comment type="similarity">
    <text evidence="6">Belongs to the Vsr family.</text>
</comment>
<proteinExistence type="inferred from homology"/>
<evidence type="ECO:0000256" key="1">
    <source>
        <dbReference type="ARBA" id="ARBA00022722"/>
    </source>
</evidence>
<dbReference type="GO" id="GO:0006298">
    <property type="term" value="P:mismatch repair"/>
    <property type="evidence" value="ECO:0007669"/>
    <property type="project" value="InterPro"/>
</dbReference>
<comment type="caution">
    <text evidence="7">The sequence shown here is derived from an EMBL/GenBank/DDBJ whole genome shotgun (WGS) entry which is preliminary data.</text>
</comment>
<organism evidence="7 8">
    <name type="scientific">Candidatus Woesebacteria bacterium GW2011_GWC1_43_10b</name>
    <dbReference type="NCBI Taxonomy" id="1618585"/>
    <lineage>
        <taxon>Bacteria</taxon>
        <taxon>Candidatus Woeseibacteriota</taxon>
    </lineage>
</organism>
<keyword evidence="5" id="KW-0234">DNA repair</keyword>
<dbReference type="InterPro" id="IPR004603">
    <property type="entry name" value="DNA_mismatch_endonuc_vsr"/>
</dbReference>
<reference evidence="7 8" key="1">
    <citation type="journal article" date="2015" name="Nature">
        <title>rRNA introns, odd ribosomes, and small enigmatic genomes across a large radiation of phyla.</title>
        <authorList>
            <person name="Brown C.T."/>
            <person name="Hug L.A."/>
            <person name="Thomas B.C."/>
            <person name="Sharon I."/>
            <person name="Castelle C.J."/>
            <person name="Singh A."/>
            <person name="Wilkins M.J."/>
            <person name="Williams K.H."/>
            <person name="Banfield J.F."/>
        </authorList>
    </citation>
    <scope>NUCLEOTIDE SEQUENCE [LARGE SCALE GENOMIC DNA]</scope>
</reference>
<keyword evidence="2 7" id="KW-0255">Endonuclease</keyword>
<dbReference type="InterPro" id="IPR011335">
    <property type="entry name" value="Restrct_endonuc-II-like"/>
</dbReference>
<evidence type="ECO:0000313" key="8">
    <source>
        <dbReference type="Proteomes" id="UP000034611"/>
    </source>
</evidence>
<dbReference type="PATRIC" id="fig|1618585.3.peg.119"/>
<evidence type="ECO:0000313" key="7">
    <source>
        <dbReference type="EMBL" id="KKS80859.1"/>
    </source>
</evidence>
<evidence type="ECO:0000256" key="3">
    <source>
        <dbReference type="ARBA" id="ARBA00022763"/>
    </source>
</evidence>
<dbReference type="Gene3D" id="3.40.960.10">
    <property type="entry name" value="VSR Endonuclease"/>
    <property type="match status" value="1"/>
</dbReference>
<evidence type="ECO:0000256" key="6">
    <source>
        <dbReference type="ARBA" id="ARBA00029466"/>
    </source>
</evidence>
<accession>A0A0G1C601</accession>
<evidence type="ECO:0000256" key="4">
    <source>
        <dbReference type="ARBA" id="ARBA00022801"/>
    </source>
</evidence>
<dbReference type="Pfam" id="PF03852">
    <property type="entry name" value="Vsr"/>
    <property type="match status" value="1"/>
</dbReference>
<dbReference type="GO" id="GO:0004519">
    <property type="term" value="F:endonuclease activity"/>
    <property type="evidence" value="ECO:0007669"/>
    <property type="project" value="UniProtKB-KW"/>
</dbReference>
<protein>
    <submittedName>
        <fullName evidence="7">Mismatch endonuclease Vsr protein</fullName>
    </submittedName>
</protein>
<dbReference type="CDD" id="cd00221">
    <property type="entry name" value="Vsr"/>
    <property type="match status" value="1"/>
</dbReference>
<dbReference type="Proteomes" id="UP000034611">
    <property type="component" value="Unassembled WGS sequence"/>
</dbReference>
<evidence type="ECO:0000256" key="2">
    <source>
        <dbReference type="ARBA" id="ARBA00022759"/>
    </source>
</evidence>
<sequence>MVDIHSREIRSKNMRAIKSCGNKSTERKAVILLRQNKISGWKRQYKQLKGTPDFVFVKQRMAIFVDGCFWHGCPKCYKAPRTNRKFWAEKIEKNVNRDRKTDKIIRNLGWKSLHFWEHDFKYNSERVVKKIKAEIKIY</sequence>
<gene>
    <name evidence="7" type="ORF">UV56_C0006G0007</name>
</gene>
<keyword evidence="4" id="KW-0378">Hydrolase</keyword>
<keyword evidence="3" id="KW-0227">DNA damage</keyword>
<dbReference type="AlphaFoldDB" id="A0A0G1C601"/>
<dbReference type="NCBIfam" id="TIGR00632">
    <property type="entry name" value="vsr"/>
    <property type="match status" value="1"/>
</dbReference>
<dbReference type="GO" id="GO:0016787">
    <property type="term" value="F:hydrolase activity"/>
    <property type="evidence" value="ECO:0007669"/>
    <property type="project" value="UniProtKB-KW"/>
</dbReference>
<keyword evidence="1" id="KW-0540">Nuclease</keyword>
<dbReference type="EMBL" id="LCEY01000006">
    <property type="protein sequence ID" value="KKS80859.1"/>
    <property type="molecule type" value="Genomic_DNA"/>
</dbReference>